<proteinExistence type="predicted"/>
<evidence type="ECO:0000313" key="1">
    <source>
        <dbReference type="EMBL" id="KAA6325085.1"/>
    </source>
</evidence>
<protein>
    <submittedName>
        <fullName evidence="1">Uncharacterized protein</fullName>
    </submittedName>
</protein>
<comment type="caution">
    <text evidence="1">The sequence shown here is derived from an EMBL/GenBank/DDBJ whole genome shotgun (WGS) entry which is preliminary data.</text>
</comment>
<dbReference type="AlphaFoldDB" id="A0A5J4QUS6"/>
<gene>
    <name evidence="1" type="ORF">EZS27_025665</name>
</gene>
<dbReference type="EMBL" id="SNRY01002438">
    <property type="protein sequence ID" value="KAA6325085.1"/>
    <property type="molecule type" value="Genomic_DNA"/>
</dbReference>
<sequence>MSSEVEKKVDELIRWDTSGNPEWMKRINMDEYEKLSGIGYTPQQIAMYYNIPVAEFEFYFHLVDSPLEYHYRRGQLLQQAKEGLNMASSAATGENVTQAQRFDKLRREMGYQNSVNHTKLLSR</sequence>
<accession>A0A5J4QUS6</accession>
<organism evidence="1">
    <name type="scientific">termite gut metagenome</name>
    <dbReference type="NCBI Taxonomy" id="433724"/>
    <lineage>
        <taxon>unclassified sequences</taxon>
        <taxon>metagenomes</taxon>
        <taxon>organismal metagenomes</taxon>
    </lineage>
</organism>
<reference evidence="1" key="1">
    <citation type="submission" date="2019-03" db="EMBL/GenBank/DDBJ databases">
        <title>Single cell metagenomics reveals metabolic interactions within the superorganism composed of flagellate Streblomastix strix and complex community of Bacteroidetes bacteria on its surface.</title>
        <authorList>
            <person name="Treitli S.C."/>
            <person name="Kolisko M."/>
            <person name="Husnik F."/>
            <person name="Keeling P."/>
            <person name="Hampl V."/>
        </authorList>
    </citation>
    <scope>NUCLEOTIDE SEQUENCE</scope>
    <source>
        <strain evidence="1">STM</strain>
    </source>
</reference>
<name>A0A5J4QUS6_9ZZZZ</name>